<evidence type="ECO:0000313" key="9">
    <source>
        <dbReference type="EMBL" id="CAD2147566.1"/>
    </source>
</evidence>
<name>A0A6V7U6N6_MELEN</name>
<gene>
    <name evidence="9" type="ORF">MENT_LOCUS9033</name>
</gene>
<dbReference type="EMBL" id="CAJEWN010000039">
    <property type="protein sequence ID" value="CAD2147566.1"/>
    <property type="molecule type" value="Genomic_DNA"/>
</dbReference>
<dbReference type="InterPro" id="IPR016024">
    <property type="entry name" value="ARM-type_fold"/>
</dbReference>
<protein>
    <recommendedName>
        <fullName evidence="8">Exportin-4</fullName>
    </recommendedName>
</protein>
<evidence type="ECO:0000256" key="2">
    <source>
        <dbReference type="ARBA" id="ARBA00004496"/>
    </source>
</evidence>
<proteinExistence type="inferred from homology"/>
<dbReference type="InterPro" id="IPR011989">
    <property type="entry name" value="ARM-like"/>
</dbReference>
<evidence type="ECO:0000256" key="3">
    <source>
        <dbReference type="ARBA" id="ARBA00009466"/>
    </source>
</evidence>
<evidence type="ECO:0000256" key="6">
    <source>
        <dbReference type="ARBA" id="ARBA00022927"/>
    </source>
</evidence>
<dbReference type="OrthoDB" id="5548448at2759"/>
<dbReference type="InterPro" id="IPR044189">
    <property type="entry name" value="XPO4/7-like"/>
</dbReference>
<dbReference type="SUPFAM" id="SSF48371">
    <property type="entry name" value="ARM repeat"/>
    <property type="match status" value="1"/>
</dbReference>
<evidence type="ECO:0000256" key="1">
    <source>
        <dbReference type="ARBA" id="ARBA00004123"/>
    </source>
</evidence>
<keyword evidence="7" id="KW-0539">Nucleus</keyword>
<evidence type="ECO:0000256" key="5">
    <source>
        <dbReference type="ARBA" id="ARBA00022490"/>
    </source>
</evidence>
<evidence type="ECO:0000256" key="8">
    <source>
        <dbReference type="ARBA" id="ARBA00040444"/>
    </source>
</evidence>
<keyword evidence="5" id="KW-0963">Cytoplasm</keyword>
<comment type="similarity">
    <text evidence="3">Belongs to the exportin family.</text>
</comment>
<dbReference type="GO" id="GO:0005643">
    <property type="term" value="C:nuclear pore"/>
    <property type="evidence" value="ECO:0007669"/>
    <property type="project" value="TreeGrafter"/>
</dbReference>
<evidence type="ECO:0000256" key="4">
    <source>
        <dbReference type="ARBA" id="ARBA00022448"/>
    </source>
</evidence>
<reference evidence="9 10" key="1">
    <citation type="submission" date="2020-08" db="EMBL/GenBank/DDBJ databases">
        <authorList>
            <person name="Koutsovoulos G."/>
            <person name="Danchin GJ E."/>
        </authorList>
    </citation>
    <scope>NUCLEOTIDE SEQUENCE [LARGE SCALE GENOMIC DNA]</scope>
</reference>
<dbReference type="Proteomes" id="UP000580250">
    <property type="component" value="Unassembled WGS sequence"/>
</dbReference>
<comment type="caution">
    <text evidence="9">The sequence shown here is derived from an EMBL/GenBank/DDBJ whole genome shotgun (WGS) entry which is preliminary data.</text>
</comment>
<dbReference type="GO" id="GO:0005737">
    <property type="term" value="C:cytoplasm"/>
    <property type="evidence" value="ECO:0007669"/>
    <property type="project" value="UniProtKB-SubCell"/>
</dbReference>
<keyword evidence="4" id="KW-0813">Transport</keyword>
<dbReference type="Gene3D" id="1.25.10.10">
    <property type="entry name" value="Leucine-rich Repeat Variant"/>
    <property type="match status" value="1"/>
</dbReference>
<evidence type="ECO:0000256" key="7">
    <source>
        <dbReference type="ARBA" id="ARBA00023242"/>
    </source>
</evidence>
<accession>A0A6V7U6N6</accession>
<organism evidence="9 10">
    <name type="scientific">Meloidogyne enterolobii</name>
    <name type="common">Root-knot nematode worm</name>
    <name type="synonym">Meloidogyne mayaguensis</name>
    <dbReference type="NCBI Taxonomy" id="390850"/>
    <lineage>
        <taxon>Eukaryota</taxon>
        <taxon>Metazoa</taxon>
        <taxon>Ecdysozoa</taxon>
        <taxon>Nematoda</taxon>
        <taxon>Chromadorea</taxon>
        <taxon>Rhabditida</taxon>
        <taxon>Tylenchina</taxon>
        <taxon>Tylenchomorpha</taxon>
        <taxon>Tylenchoidea</taxon>
        <taxon>Meloidogynidae</taxon>
        <taxon>Meloidogyninae</taxon>
        <taxon>Meloidogyne</taxon>
    </lineage>
</organism>
<evidence type="ECO:0000313" key="10">
    <source>
        <dbReference type="Proteomes" id="UP000580250"/>
    </source>
</evidence>
<sequence>MEDISKLELAAHLIMAPPSQVSFQDRKDAESFFMRLREGALSVDSCRQILETTQNHFLMFELARSLVARMLKEWTKFNQEDIRNIALYLLNFPVVHQDLPNFVSTEMFHSAAMIIKRNSLVAHENTFADLLSILETFFNNENQKLQSFGLQIIELVATEFSTIWRSSNISITWDFHLNAKKQFEDVLLKQLMQLSLRTLSNLLSTSPDLNSIIEQQICDKFLRVASLIFCWNFSPKYLYLHFKVIISALRSNTFRPPESWHELFKDTSIITFFMQMHSRIRFNERLCENSMVCLTQLASLIGDALGPSGPIAVVMPLVGNLGERRLATVMGGIDEPVSSRKPILHDLYVQTFVSQMIDLFSDMVLDHEMVSLSLVIYKLFTCHPILIFERFPDELLHRFVDFVAKNILKLTQPTIFLAMKNDQTYSSALGNLFQVWRPLLRSAHIFKENISVLIESHKCCYY</sequence>
<dbReference type="AlphaFoldDB" id="A0A6V7U6N6"/>
<dbReference type="PANTHER" id="PTHR12596">
    <property type="entry name" value="EXPORTIN 4,7-RELATED"/>
    <property type="match status" value="1"/>
</dbReference>
<keyword evidence="6" id="KW-0653">Protein transport</keyword>
<dbReference type="PANTHER" id="PTHR12596:SF1">
    <property type="entry name" value="EXPORTIN-4"/>
    <property type="match status" value="1"/>
</dbReference>
<dbReference type="GO" id="GO:0005049">
    <property type="term" value="F:nuclear export signal receptor activity"/>
    <property type="evidence" value="ECO:0007669"/>
    <property type="project" value="InterPro"/>
</dbReference>
<comment type="subcellular location">
    <subcellularLocation>
        <location evidence="2">Cytoplasm</location>
    </subcellularLocation>
    <subcellularLocation>
        <location evidence="1">Nucleus</location>
    </subcellularLocation>
</comment>
<dbReference type="GO" id="GO:0006611">
    <property type="term" value="P:protein export from nucleus"/>
    <property type="evidence" value="ECO:0007669"/>
    <property type="project" value="TreeGrafter"/>
</dbReference>